<feature type="domain" description="Response regulatory" evidence="12">
    <location>
        <begin position="1142"/>
        <end position="1257"/>
    </location>
</feature>
<dbReference type="Gene3D" id="3.40.50.2300">
    <property type="match status" value="1"/>
</dbReference>
<dbReference type="Pfam" id="PF02518">
    <property type="entry name" value="HATPase_c"/>
    <property type="match status" value="1"/>
</dbReference>
<reference evidence="13 14" key="1">
    <citation type="submission" date="2022-10" db="EMBL/GenBank/DDBJ databases">
        <title>Comparative genomics and taxonomic characterization of three novel marine species of genus Reichenbachiella exhibiting antioxidant and polysaccharide degradation activities.</title>
        <authorList>
            <person name="Muhammad N."/>
            <person name="Lee Y.-J."/>
            <person name="Ko J."/>
            <person name="Kim S.-G."/>
        </authorList>
    </citation>
    <scope>NUCLEOTIDE SEQUENCE [LARGE SCALE GENOMIC DNA]</scope>
    <source>
        <strain evidence="13 14">ABR2-5</strain>
    </source>
</reference>
<dbReference type="PANTHER" id="PTHR43547:SF2">
    <property type="entry name" value="HYBRID SIGNAL TRANSDUCTION HISTIDINE KINASE C"/>
    <property type="match status" value="1"/>
</dbReference>
<feature type="modified residue" description="4-aspartylphosphate" evidence="7">
    <location>
        <position position="1190"/>
    </location>
</feature>
<dbReference type="PROSITE" id="PS50110">
    <property type="entry name" value="RESPONSE_REGULATORY"/>
    <property type="match status" value="1"/>
</dbReference>
<dbReference type="Pfam" id="PF07495">
    <property type="entry name" value="Y_Y_Y"/>
    <property type="match status" value="1"/>
</dbReference>
<evidence type="ECO:0000256" key="8">
    <source>
        <dbReference type="SAM" id="Coils"/>
    </source>
</evidence>
<dbReference type="SMART" id="SM00387">
    <property type="entry name" value="HATPase_c"/>
    <property type="match status" value="1"/>
</dbReference>
<comment type="catalytic activity">
    <reaction evidence="1">
        <text>ATP + protein L-histidine = ADP + protein N-phospho-L-histidine.</text>
        <dbReference type="EC" id="2.7.13.3"/>
    </reaction>
</comment>
<evidence type="ECO:0000256" key="4">
    <source>
        <dbReference type="ARBA" id="ARBA00023015"/>
    </source>
</evidence>
<proteinExistence type="predicted"/>
<evidence type="ECO:0000313" key="13">
    <source>
        <dbReference type="EMBL" id="MCV9385092.1"/>
    </source>
</evidence>
<dbReference type="Gene3D" id="1.10.287.130">
    <property type="match status" value="1"/>
</dbReference>
<dbReference type="EC" id="2.7.13.3" evidence="2"/>
<dbReference type="InterPro" id="IPR015943">
    <property type="entry name" value="WD40/YVTN_repeat-like_dom_sf"/>
</dbReference>
<dbReference type="Pfam" id="PF12833">
    <property type="entry name" value="HTH_18"/>
    <property type="match status" value="1"/>
</dbReference>
<dbReference type="SMART" id="SM00388">
    <property type="entry name" value="HisKA"/>
    <property type="match status" value="1"/>
</dbReference>
<dbReference type="Gene3D" id="2.130.10.10">
    <property type="entry name" value="YVTN repeat-like/Quinoprotein amine dehydrogenase"/>
    <property type="match status" value="3"/>
</dbReference>
<dbReference type="PROSITE" id="PS50109">
    <property type="entry name" value="HIS_KIN"/>
    <property type="match status" value="1"/>
</dbReference>
<dbReference type="InterPro" id="IPR009057">
    <property type="entry name" value="Homeodomain-like_sf"/>
</dbReference>
<keyword evidence="14" id="KW-1185">Reference proteome</keyword>
<dbReference type="SUPFAM" id="SSF46689">
    <property type="entry name" value="Homeodomain-like"/>
    <property type="match status" value="1"/>
</dbReference>
<dbReference type="SUPFAM" id="SSF52172">
    <property type="entry name" value="CheY-like"/>
    <property type="match status" value="1"/>
</dbReference>
<feature type="signal peptide" evidence="9">
    <location>
        <begin position="1"/>
        <end position="24"/>
    </location>
</feature>
<evidence type="ECO:0000256" key="7">
    <source>
        <dbReference type="PROSITE-ProRule" id="PRU00169"/>
    </source>
</evidence>
<dbReference type="PANTHER" id="PTHR43547">
    <property type="entry name" value="TWO-COMPONENT HISTIDINE KINASE"/>
    <property type="match status" value="1"/>
</dbReference>
<dbReference type="SMART" id="SM00342">
    <property type="entry name" value="HTH_ARAC"/>
    <property type="match status" value="1"/>
</dbReference>
<dbReference type="Pfam" id="PF00512">
    <property type="entry name" value="HisKA"/>
    <property type="match status" value="1"/>
</dbReference>
<dbReference type="SUPFAM" id="SSF50998">
    <property type="entry name" value="Quinoprotein alcohol dehydrogenase-like"/>
    <property type="match status" value="1"/>
</dbReference>
<evidence type="ECO:0000259" key="12">
    <source>
        <dbReference type="PROSITE" id="PS50110"/>
    </source>
</evidence>
<dbReference type="InterPro" id="IPR036890">
    <property type="entry name" value="HATPase_C_sf"/>
</dbReference>
<evidence type="ECO:0000313" key="14">
    <source>
        <dbReference type="Proteomes" id="UP001300692"/>
    </source>
</evidence>
<organism evidence="13 14">
    <name type="scientific">Reichenbachiella ulvae</name>
    <dbReference type="NCBI Taxonomy" id="2980104"/>
    <lineage>
        <taxon>Bacteria</taxon>
        <taxon>Pseudomonadati</taxon>
        <taxon>Bacteroidota</taxon>
        <taxon>Cytophagia</taxon>
        <taxon>Cytophagales</taxon>
        <taxon>Reichenbachiellaceae</taxon>
        <taxon>Reichenbachiella</taxon>
    </lineage>
</organism>
<dbReference type="InterPro" id="IPR011047">
    <property type="entry name" value="Quinoprotein_ADH-like_sf"/>
</dbReference>
<dbReference type="InterPro" id="IPR003594">
    <property type="entry name" value="HATPase_dom"/>
</dbReference>
<feature type="domain" description="Histidine kinase" evidence="11">
    <location>
        <begin position="867"/>
        <end position="1094"/>
    </location>
</feature>
<sequence>MYYWMKEKHCLAAMALLLSISAWASDSYQPKIANPMQEEWRYAFFPELDNQGLRSIASVPGKDEVWFGLDSGVAKYDGYEWQYFSSQHGLSGDAVQKVFVDRDQKVYAATRRGLYIKEGDEWRTCFPLPPSPKVNFKSIEQLESGRLVAATDQGVFLYDESKTVLLSNPKRIVTFKRQEPSIHYLAIPDELLLNGKFDNFPDIHEVKPGELWIGITYKLEDEKGDIIILNEKDFYAEDIAQSGLLSNYYDIDLGYEQHIMQASNGDIWIINKSNKSPALRFRNDHWKAIYYARPFGDDEYSENILETDDGKIWISGIGNLYSLDPDGTWHKYNSENFKIPHGHIDIHSSDNSKLWIFEKKSSVTRVDLSHDKWLTYEGLNYQGKTAAGKTWFLDFEGRAIEQSANGWRQFDPQDGLIESPVSLYIDSKDYVWAVGSHQGVAAASIFIDDSWVKMKFDSMSWSVDYRAIFESSDGSIWLGGSPDVYLEKGQSGGLVQIINPHSQVRHPVYHKGRLNGLNQLNAYGITQSKDGRMWIGGTALCFFDKVSWKYLDIPDLNDFVNDVQNDDQGTLYVGSRQHGLYIYEDNDWTNYSINNGLVSNNIISVATSSDGDEIWVATDKDISYFNGKVWTNNIFPDELTLSFEGGTIKTNDQNEVWVSRSLREWKRRVYTDREPSQSAKDKFNCYRFIKDSIAPETFIQVYSETVENTGNTSIFWSGRHFFNKVNADQLSYSYRINDEPWSKFSSNTNHTFLGLQNGDYTFEVRAIDTEGNIDPTPARIEFSVLPPVWKQPWFISLIGSLLLVIGYFIYVLMKKQEVLEKLNRSLQSANCELESRNEEVQKQKDSLEEAVQKIEELSQAKVKFFTNITHEFRTPLSLILGPINKLEKDSTHDSKELSYYHIIKQNAKRLQKLINQLLEVRRIEAGNLDLVLAKNDVVAFIKGIKDLFNNQAVDRNINLQFATDFEKLEILYDQDKVEKVLFNLVSNAFKHTPNGGDIKISILQSETYLKKDSDLEFIRLVVEDSGTGLDKDILDKVFERFAVGHNDVEDQNEANSGIGLSYIKDLIEAHQGNIKVESETGKGTRFTVFIPQNLEAEGHIMAEDFEYQMLNGAPHPSESNEEDEDLNLKLANASAHDTEKQTILVVEDNRDMLAFIKSLLSDQFNVLSANNGEQGFDTLKSAYVDLVVSDIMMPKVDGITFCEKIKSDPTVSHIPVILLTAMAMNSKRIEGYESGADSYIVKPFEPELLNARVENLLDSREKLKVKYADNLKFKPKDIKVTSVDEEFIEKLSAMLEDHVSDAQFDVARMCEMVSMSHMHFIRKVKQLTGKKPVDLLKSFRLTRAKQLLSQGKINVSQVGYMVGYDLPNSFTRAFKKEYGISPTQFVHQIKDKAEF</sequence>
<evidence type="ECO:0000259" key="10">
    <source>
        <dbReference type="PROSITE" id="PS01124"/>
    </source>
</evidence>
<dbReference type="PROSITE" id="PS00041">
    <property type="entry name" value="HTH_ARAC_FAMILY_1"/>
    <property type="match status" value="1"/>
</dbReference>
<dbReference type="SUPFAM" id="SSF47384">
    <property type="entry name" value="Homodimeric domain of signal transducing histidine kinase"/>
    <property type="match status" value="1"/>
</dbReference>
<comment type="caution">
    <text evidence="13">The sequence shown here is derived from an EMBL/GenBank/DDBJ whole genome shotgun (WGS) entry which is preliminary data.</text>
</comment>
<keyword evidence="9" id="KW-0732">Signal</keyword>
<gene>
    <name evidence="13" type="ORF">N7U62_00375</name>
</gene>
<accession>A0ABT3CN84</accession>
<keyword evidence="5" id="KW-0238">DNA-binding</keyword>
<dbReference type="PROSITE" id="PS01124">
    <property type="entry name" value="HTH_ARAC_FAMILY_2"/>
    <property type="match status" value="1"/>
</dbReference>
<dbReference type="InterPro" id="IPR003661">
    <property type="entry name" value="HisK_dim/P_dom"/>
</dbReference>
<dbReference type="InterPro" id="IPR005467">
    <property type="entry name" value="His_kinase_dom"/>
</dbReference>
<evidence type="ECO:0000256" key="3">
    <source>
        <dbReference type="ARBA" id="ARBA00022553"/>
    </source>
</evidence>
<dbReference type="Proteomes" id="UP001300692">
    <property type="component" value="Unassembled WGS sequence"/>
</dbReference>
<dbReference type="Gene3D" id="2.60.40.10">
    <property type="entry name" value="Immunoglobulins"/>
    <property type="match status" value="1"/>
</dbReference>
<dbReference type="SMART" id="SM00448">
    <property type="entry name" value="REC"/>
    <property type="match status" value="1"/>
</dbReference>
<evidence type="ECO:0000256" key="2">
    <source>
        <dbReference type="ARBA" id="ARBA00012438"/>
    </source>
</evidence>
<dbReference type="CDD" id="cd00082">
    <property type="entry name" value="HisKA"/>
    <property type="match status" value="1"/>
</dbReference>
<keyword evidence="8" id="KW-0175">Coiled coil</keyword>
<dbReference type="InterPro" id="IPR018062">
    <property type="entry name" value="HTH_AraC-typ_CS"/>
</dbReference>
<dbReference type="InterPro" id="IPR013783">
    <property type="entry name" value="Ig-like_fold"/>
</dbReference>
<evidence type="ECO:0000256" key="5">
    <source>
        <dbReference type="ARBA" id="ARBA00023125"/>
    </source>
</evidence>
<dbReference type="RefSeq" id="WP_264135888.1">
    <property type="nucleotide sequence ID" value="NZ_JAOYOD010000001.1"/>
</dbReference>
<dbReference type="InterPro" id="IPR011006">
    <property type="entry name" value="CheY-like_superfamily"/>
</dbReference>
<keyword evidence="4" id="KW-0805">Transcription regulation</keyword>
<feature type="coiled-coil region" evidence="8">
    <location>
        <begin position="812"/>
        <end position="860"/>
    </location>
</feature>
<dbReference type="SUPFAM" id="SSF55874">
    <property type="entry name" value="ATPase domain of HSP90 chaperone/DNA topoisomerase II/histidine kinase"/>
    <property type="match status" value="1"/>
</dbReference>
<feature type="chain" id="PRO_5045170666" description="histidine kinase" evidence="9">
    <location>
        <begin position="25"/>
        <end position="1395"/>
    </location>
</feature>
<dbReference type="Pfam" id="PF00072">
    <property type="entry name" value="Response_reg"/>
    <property type="match status" value="1"/>
</dbReference>
<evidence type="ECO:0000256" key="1">
    <source>
        <dbReference type="ARBA" id="ARBA00000085"/>
    </source>
</evidence>
<dbReference type="InterPro" id="IPR001789">
    <property type="entry name" value="Sig_transdc_resp-reg_receiver"/>
</dbReference>
<evidence type="ECO:0000256" key="9">
    <source>
        <dbReference type="SAM" id="SignalP"/>
    </source>
</evidence>
<dbReference type="Gene3D" id="3.30.565.10">
    <property type="entry name" value="Histidine kinase-like ATPase, C-terminal domain"/>
    <property type="match status" value="1"/>
</dbReference>
<dbReference type="InterPro" id="IPR018060">
    <property type="entry name" value="HTH_AraC"/>
</dbReference>
<evidence type="ECO:0000259" key="11">
    <source>
        <dbReference type="PROSITE" id="PS50109"/>
    </source>
</evidence>
<dbReference type="InterPro" id="IPR011123">
    <property type="entry name" value="Y_Y_Y"/>
</dbReference>
<keyword evidence="3 7" id="KW-0597">Phosphoprotein</keyword>
<dbReference type="EMBL" id="JAOYOD010000001">
    <property type="protein sequence ID" value="MCV9385092.1"/>
    <property type="molecule type" value="Genomic_DNA"/>
</dbReference>
<keyword evidence="6" id="KW-0804">Transcription</keyword>
<dbReference type="InterPro" id="IPR004358">
    <property type="entry name" value="Sig_transdc_His_kin-like_C"/>
</dbReference>
<dbReference type="CDD" id="cd17574">
    <property type="entry name" value="REC_OmpR"/>
    <property type="match status" value="1"/>
</dbReference>
<dbReference type="InterPro" id="IPR036097">
    <property type="entry name" value="HisK_dim/P_sf"/>
</dbReference>
<dbReference type="PRINTS" id="PR00344">
    <property type="entry name" value="BCTRLSENSOR"/>
</dbReference>
<feature type="domain" description="HTH araC/xylS-type" evidence="10">
    <location>
        <begin position="1289"/>
        <end position="1388"/>
    </location>
</feature>
<protein>
    <recommendedName>
        <fullName evidence="2">histidine kinase</fullName>
        <ecNumber evidence="2">2.7.13.3</ecNumber>
    </recommendedName>
</protein>
<evidence type="ECO:0000256" key="6">
    <source>
        <dbReference type="ARBA" id="ARBA00023163"/>
    </source>
</evidence>
<dbReference type="Gene3D" id="1.10.10.60">
    <property type="entry name" value="Homeodomain-like"/>
    <property type="match status" value="1"/>
</dbReference>
<name>A0ABT3CN84_9BACT</name>